<dbReference type="AlphaFoldDB" id="A0A0A3IWY1"/>
<dbReference type="Proteomes" id="UP000030437">
    <property type="component" value="Unassembled WGS sequence"/>
</dbReference>
<proteinExistence type="predicted"/>
<name>A0A0A3IWY1_9BACI</name>
<dbReference type="InterPro" id="IPR036388">
    <property type="entry name" value="WH-like_DNA-bd_sf"/>
</dbReference>
<sequence length="74" mass="8925">MENFLNENIRTVKFSNIPAKEIYERYLKYCEMHSVKPLTFILFNKEMVKFGFGKCRGTRGILQFKDVYLLKCKY</sequence>
<evidence type="ECO:0000313" key="1">
    <source>
        <dbReference type="EMBL" id="KGR89269.1"/>
    </source>
</evidence>
<evidence type="ECO:0000313" key="2">
    <source>
        <dbReference type="Proteomes" id="UP000030437"/>
    </source>
</evidence>
<organism evidence="1 2">
    <name type="scientific">Lysinibacillus odysseyi 34hs-1 = NBRC 100172</name>
    <dbReference type="NCBI Taxonomy" id="1220589"/>
    <lineage>
        <taxon>Bacteria</taxon>
        <taxon>Bacillati</taxon>
        <taxon>Bacillota</taxon>
        <taxon>Bacilli</taxon>
        <taxon>Bacillales</taxon>
        <taxon>Bacillaceae</taxon>
        <taxon>Lysinibacillus</taxon>
    </lineage>
</organism>
<reference evidence="1 2" key="1">
    <citation type="submission" date="2014-02" db="EMBL/GenBank/DDBJ databases">
        <title>Draft genome sequence of Lysinibacillus odysseyi NBRC 100172.</title>
        <authorList>
            <person name="Zhang F."/>
            <person name="Wang G."/>
            <person name="Zhang L."/>
        </authorList>
    </citation>
    <scope>NUCLEOTIDE SEQUENCE [LARGE SCALE GENOMIC DNA]</scope>
    <source>
        <strain evidence="1 2">NBRC 100172</strain>
    </source>
</reference>
<dbReference type="EMBL" id="JPVP01000029">
    <property type="protein sequence ID" value="KGR89269.1"/>
    <property type="molecule type" value="Genomic_DNA"/>
</dbReference>
<evidence type="ECO:0008006" key="3">
    <source>
        <dbReference type="Google" id="ProtNLM"/>
    </source>
</evidence>
<dbReference type="RefSeq" id="WP_036150174.1">
    <property type="nucleotide sequence ID" value="NZ_AVCX01000033.1"/>
</dbReference>
<keyword evidence="2" id="KW-1185">Reference proteome</keyword>
<accession>A0A0A3IWY1</accession>
<gene>
    <name evidence="1" type="ORF">CD32_00515</name>
</gene>
<comment type="caution">
    <text evidence="1">The sequence shown here is derived from an EMBL/GenBank/DDBJ whole genome shotgun (WGS) entry which is preliminary data.</text>
</comment>
<dbReference type="STRING" id="1220589.CD32_00515"/>
<dbReference type="Gene3D" id="1.10.10.10">
    <property type="entry name" value="Winged helix-like DNA-binding domain superfamily/Winged helix DNA-binding domain"/>
    <property type="match status" value="1"/>
</dbReference>
<protein>
    <recommendedName>
        <fullName evidence="3">DNA primase/nucleoside triphosphatase C-terminal domain-containing protein</fullName>
    </recommendedName>
</protein>